<proteinExistence type="predicted"/>
<dbReference type="AlphaFoldDB" id="A0A2M8EXS3"/>
<reference evidence="2" key="1">
    <citation type="submission" date="2017-09" db="EMBL/GenBank/DDBJ databases">
        <title>Depth-based differentiation of microbial function through sediment-hosted aquifers and enrichment of novel symbionts in the deep terrestrial subsurface.</title>
        <authorList>
            <person name="Probst A.J."/>
            <person name="Ladd B."/>
            <person name="Jarett J.K."/>
            <person name="Geller-Mcgrath D.E."/>
            <person name="Sieber C.M.K."/>
            <person name="Emerson J.B."/>
            <person name="Anantharaman K."/>
            <person name="Thomas B.C."/>
            <person name="Malmstrom R."/>
            <person name="Stieglmeier M."/>
            <person name="Klingl A."/>
            <person name="Woyke T."/>
            <person name="Ryan C.M."/>
            <person name="Banfield J.F."/>
        </authorList>
    </citation>
    <scope>NUCLEOTIDE SEQUENCE [LARGE SCALE GENOMIC DNA]</scope>
</reference>
<evidence type="ECO:0008006" key="3">
    <source>
        <dbReference type="Google" id="ProtNLM"/>
    </source>
</evidence>
<dbReference type="InterPro" id="IPR035069">
    <property type="entry name" value="TTHA1013/TTHA0281-like"/>
</dbReference>
<name>A0A2M8EXS3_9BACT</name>
<dbReference type="Gene3D" id="3.30.160.250">
    <property type="match status" value="1"/>
</dbReference>
<evidence type="ECO:0000313" key="1">
    <source>
        <dbReference type="EMBL" id="PJC30950.1"/>
    </source>
</evidence>
<gene>
    <name evidence="1" type="ORF">CO051_04670</name>
</gene>
<sequence length="99" mass="11343">MKHSQIKFSLPVTIIREDKSFIAYTPTLDISTAGDTFEEAQQRFEELVEIFFEEIIEKGTVEQVLTNLGWQKRSKTFIPPSVISHTTETFSIPTHLNPS</sequence>
<protein>
    <recommendedName>
        <fullName evidence="3">Type II toxin-antitoxin system HicB family antitoxin</fullName>
    </recommendedName>
</protein>
<accession>A0A2M8EXS3</accession>
<comment type="caution">
    <text evidence="1">The sequence shown here is derived from an EMBL/GenBank/DDBJ whole genome shotgun (WGS) entry which is preliminary data.</text>
</comment>
<evidence type="ECO:0000313" key="2">
    <source>
        <dbReference type="Proteomes" id="UP000231383"/>
    </source>
</evidence>
<organism evidence="1 2">
    <name type="scientific">Candidatus Roizmanbacteria bacterium CG_4_9_14_0_2_um_filter_39_13</name>
    <dbReference type="NCBI Taxonomy" id="1974839"/>
    <lineage>
        <taxon>Bacteria</taxon>
        <taxon>Candidatus Roizmaniibacteriota</taxon>
    </lineage>
</organism>
<dbReference type="EMBL" id="PFSC01000123">
    <property type="protein sequence ID" value="PJC30950.1"/>
    <property type="molecule type" value="Genomic_DNA"/>
</dbReference>
<dbReference type="Proteomes" id="UP000231383">
    <property type="component" value="Unassembled WGS sequence"/>
</dbReference>
<dbReference type="SUPFAM" id="SSF143100">
    <property type="entry name" value="TTHA1013/TTHA0281-like"/>
    <property type="match status" value="1"/>
</dbReference>